<dbReference type="InterPro" id="IPR005627">
    <property type="entry name" value="CutC-like"/>
</dbReference>
<dbReference type="HOGENOM" id="CLU_050555_3_0_9"/>
<evidence type="ECO:0000256" key="2">
    <source>
        <dbReference type="HAMAP-Rule" id="MF_00795"/>
    </source>
</evidence>
<dbReference type="Proteomes" id="UP000016658">
    <property type="component" value="Unassembled WGS sequence"/>
</dbReference>
<dbReference type="PATRIC" id="fig|649755.3.peg.1754"/>
<comment type="subcellular location">
    <subcellularLocation>
        <location evidence="2">Cytoplasm</location>
    </subcellularLocation>
</comment>
<sequence>MNNMKRIVEVCAGSYQDCIAAYKGKADRVELNSALSVGGLTPSVSSLRKVKEETNLKVICMVRPRAAGFCYDENDEMIIMEDAQLLLDNGADGISFGFLNEDGTIKEDKAAQMIELVHSYHKEAVFHRAFDVCPDAYEAIETLIRLGADRILTSGQKAKAFEGKDLLKDLQEKYGDKIELLPGSGVNATNAIELMEYTGINQVHSSCKSYLSDPTTANNGVSYAYLTDEHEMDYDIVNEDLVTKLVEVVKQGA</sequence>
<dbReference type="GO" id="GO:0005737">
    <property type="term" value="C:cytoplasm"/>
    <property type="evidence" value="ECO:0007669"/>
    <property type="project" value="UniProtKB-SubCell"/>
</dbReference>
<comment type="similarity">
    <text evidence="1 2">Belongs to the CutC family.</text>
</comment>
<dbReference type="PANTHER" id="PTHR12598">
    <property type="entry name" value="COPPER HOMEOSTASIS PROTEIN CUTC"/>
    <property type="match status" value="1"/>
</dbReference>
<dbReference type="PANTHER" id="PTHR12598:SF0">
    <property type="entry name" value="COPPER HOMEOSTASIS PROTEIN CUTC HOMOLOG"/>
    <property type="match status" value="1"/>
</dbReference>
<evidence type="ECO:0000313" key="4">
    <source>
        <dbReference type="Proteomes" id="UP000016658"/>
    </source>
</evidence>
<reference evidence="3 4" key="1">
    <citation type="submission" date="2013-06" db="EMBL/GenBank/DDBJ databases">
        <authorList>
            <person name="Weinstock G."/>
            <person name="Sodergren E."/>
            <person name="Lobos E.A."/>
            <person name="Fulton L."/>
            <person name="Fulton R."/>
            <person name="Courtney L."/>
            <person name="Fronick C."/>
            <person name="O'Laughlin M."/>
            <person name="Godfrey J."/>
            <person name="Wilson R.M."/>
            <person name="Miner T."/>
            <person name="Farmer C."/>
            <person name="Delehaunty K."/>
            <person name="Cordes M."/>
            <person name="Minx P."/>
            <person name="Tomlinson C."/>
            <person name="Chen J."/>
            <person name="Wollam A."/>
            <person name="Pepin K.H."/>
            <person name="Bhonagiri V."/>
            <person name="Zhang X."/>
            <person name="Warren W."/>
            <person name="Mitreva M."/>
            <person name="Mardis E.R."/>
            <person name="Wilson R.K."/>
        </authorList>
    </citation>
    <scope>NUCLEOTIDE SEQUENCE [LARGE SCALE GENOMIC DNA]</scope>
    <source>
        <strain evidence="3 4">ATCC 27803</strain>
    </source>
</reference>
<organism evidence="3 4">
    <name type="scientific">Faecalitalea cylindroides ATCC 27803</name>
    <dbReference type="NCBI Taxonomy" id="649755"/>
    <lineage>
        <taxon>Bacteria</taxon>
        <taxon>Bacillati</taxon>
        <taxon>Bacillota</taxon>
        <taxon>Erysipelotrichia</taxon>
        <taxon>Erysipelotrichales</taxon>
        <taxon>Erysipelotrichaceae</taxon>
        <taxon>Faecalitalea</taxon>
    </lineage>
</organism>
<accession>U2PD66</accession>
<dbReference type="GO" id="GO:0005507">
    <property type="term" value="F:copper ion binding"/>
    <property type="evidence" value="ECO:0007669"/>
    <property type="project" value="TreeGrafter"/>
</dbReference>
<dbReference type="Pfam" id="PF03932">
    <property type="entry name" value="CutC"/>
    <property type="match status" value="1"/>
</dbReference>
<comment type="caution">
    <text evidence="2">Once thought to be involved in copper homeostasis, experiments in E.coli have shown this is not the case.</text>
</comment>
<dbReference type="SUPFAM" id="SSF110395">
    <property type="entry name" value="CutC-like"/>
    <property type="match status" value="1"/>
</dbReference>
<evidence type="ECO:0000256" key="1">
    <source>
        <dbReference type="ARBA" id="ARBA00007768"/>
    </source>
</evidence>
<name>U2PD66_9FIRM</name>
<dbReference type="AlphaFoldDB" id="U2PD66"/>
<evidence type="ECO:0000313" key="3">
    <source>
        <dbReference type="EMBL" id="ERK42066.1"/>
    </source>
</evidence>
<dbReference type="Gene3D" id="3.20.20.380">
    <property type="entry name" value="Copper homeostasis (CutC) domain"/>
    <property type="match status" value="1"/>
</dbReference>
<proteinExistence type="inferred from homology"/>
<keyword evidence="2" id="KW-0963">Cytoplasm</keyword>
<gene>
    <name evidence="2" type="primary">cutC</name>
    <name evidence="3" type="ORF">HMPREF0367_01888</name>
</gene>
<comment type="caution">
    <text evidence="3">The sequence shown here is derived from an EMBL/GenBank/DDBJ whole genome shotgun (WGS) entry which is preliminary data.</text>
</comment>
<dbReference type="InterPro" id="IPR036822">
    <property type="entry name" value="CutC-like_dom_sf"/>
</dbReference>
<protein>
    <recommendedName>
        <fullName evidence="2">PF03932 family protein CutC</fullName>
    </recommendedName>
</protein>
<dbReference type="HAMAP" id="MF_00795">
    <property type="entry name" value="CutC"/>
    <property type="match status" value="1"/>
</dbReference>
<dbReference type="EMBL" id="AWVI01000095">
    <property type="protein sequence ID" value="ERK42066.1"/>
    <property type="molecule type" value="Genomic_DNA"/>
</dbReference>